<evidence type="ECO:0000256" key="1">
    <source>
        <dbReference type="ARBA" id="ARBA00004173"/>
    </source>
</evidence>
<evidence type="ECO:0000313" key="8">
    <source>
        <dbReference type="EMBL" id="GMI27603.1"/>
    </source>
</evidence>
<evidence type="ECO:0000256" key="2">
    <source>
        <dbReference type="ARBA" id="ARBA00005891"/>
    </source>
</evidence>
<dbReference type="InterPro" id="IPR003788">
    <property type="entry name" value="NDUFAF7"/>
</dbReference>
<dbReference type="PANTHER" id="PTHR12049:SF7">
    <property type="entry name" value="PROTEIN ARGININE METHYLTRANSFERASE NDUFAF7, MITOCHONDRIAL"/>
    <property type="match status" value="1"/>
</dbReference>
<reference evidence="8 9" key="1">
    <citation type="journal article" date="2023" name="Commun. Biol.">
        <title>Genome analysis of Parmales, the sister group of diatoms, reveals the evolutionary specialization of diatoms from phago-mixotrophs to photoautotrophs.</title>
        <authorList>
            <person name="Ban H."/>
            <person name="Sato S."/>
            <person name="Yoshikawa S."/>
            <person name="Yamada K."/>
            <person name="Nakamura Y."/>
            <person name="Ichinomiya M."/>
            <person name="Sato N."/>
            <person name="Blanc-Mathieu R."/>
            <person name="Endo H."/>
            <person name="Kuwata A."/>
            <person name="Ogata H."/>
        </authorList>
    </citation>
    <scope>NUCLEOTIDE SEQUENCE [LARGE SCALE GENOMIC DNA]</scope>
</reference>
<evidence type="ECO:0000256" key="6">
    <source>
        <dbReference type="ARBA" id="ARBA00048612"/>
    </source>
</evidence>
<protein>
    <recommendedName>
        <fullName evidence="7">Protein arginine methyltransferase NDUFAF7</fullName>
        <ecNumber evidence="7">2.1.1.320</ecNumber>
    </recommendedName>
</protein>
<name>A0ABQ6MKJ0_9STRA</name>
<evidence type="ECO:0000256" key="3">
    <source>
        <dbReference type="ARBA" id="ARBA00022603"/>
    </source>
</evidence>
<dbReference type="EC" id="2.1.1.320" evidence="7"/>
<keyword evidence="5 7" id="KW-0496">Mitochondrion</keyword>
<dbReference type="PANTHER" id="PTHR12049">
    <property type="entry name" value="PROTEIN ARGININE METHYLTRANSFERASE NDUFAF7, MITOCHONDRIAL"/>
    <property type="match status" value="1"/>
</dbReference>
<comment type="function">
    <text evidence="7">Arginine methyltransferase involved in the assembly or stability of mitochondrial NADH:ubiquinone oxidoreductase complex (complex I).</text>
</comment>
<dbReference type="Proteomes" id="UP001165060">
    <property type="component" value="Unassembled WGS sequence"/>
</dbReference>
<keyword evidence="9" id="KW-1185">Reference proteome</keyword>
<keyword evidence="3 7" id="KW-0489">Methyltransferase</keyword>
<evidence type="ECO:0000256" key="5">
    <source>
        <dbReference type="ARBA" id="ARBA00023128"/>
    </source>
</evidence>
<dbReference type="Gene3D" id="3.40.50.12710">
    <property type="match status" value="1"/>
</dbReference>
<feature type="non-terminal residue" evidence="8">
    <location>
        <position position="1"/>
    </location>
</feature>
<dbReference type="InterPro" id="IPR029063">
    <property type="entry name" value="SAM-dependent_MTases_sf"/>
</dbReference>
<dbReference type="InterPro" id="IPR038375">
    <property type="entry name" value="NDUFAF7_sf"/>
</dbReference>
<evidence type="ECO:0000256" key="4">
    <source>
        <dbReference type="ARBA" id="ARBA00022679"/>
    </source>
</evidence>
<proteinExistence type="inferred from homology"/>
<gene>
    <name evidence="8" type="ORF">TeGR_g3572</name>
</gene>
<dbReference type="EMBL" id="BRYB01000316">
    <property type="protein sequence ID" value="GMI27603.1"/>
    <property type="molecule type" value="Genomic_DNA"/>
</dbReference>
<comment type="subcellular location">
    <subcellularLocation>
        <location evidence="1 7">Mitochondrion</location>
    </subcellularLocation>
</comment>
<comment type="caution">
    <text evidence="8">The sequence shown here is derived from an EMBL/GenBank/DDBJ whole genome shotgun (WGS) entry which is preliminary data.</text>
</comment>
<comment type="catalytic activity">
    <reaction evidence="6 7">
        <text>L-arginyl-[protein] + 2 S-adenosyl-L-methionine = N(omega),N(omega)'-dimethyl-L-arginyl-[protein] + 2 S-adenosyl-L-homocysteine + 2 H(+)</text>
        <dbReference type="Rhea" id="RHEA:48108"/>
        <dbReference type="Rhea" id="RHEA-COMP:10532"/>
        <dbReference type="Rhea" id="RHEA-COMP:11992"/>
        <dbReference type="ChEBI" id="CHEBI:15378"/>
        <dbReference type="ChEBI" id="CHEBI:29965"/>
        <dbReference type="ChEBI" id="CHEBI:57856"/>
        <dbReference type="ChEBI" id="CHEBI:59789"/>
        <dbReference type="ChEBI" id="CHEBI:88221"/>
        <dbReference type="EC" id="2.1.1.320"/>
    </reaction>
</comment>
<comment type="similarity">
    <text evidence="2 7">Belongs to the NDUFAF7 family.</text>
</comment>
<organism evidence="8 9">
    <name type="scientific">Tetraparma gracilis</name>
    <dbReference type="NCBI Taxonomy" id="2962635"/>
    <lineage>
        <taxon>Eukaryota</taxon>
        <taxon>Sar</taxon>
        <taxon>Stramenopiles</taxon>
        <taxon>Ochrophyta</taxon>
        <taxon>Bolidophyceae</taxon>
        <taxon>Parmales</taxon>
        <taxon>Triparmaceae</taxon>
        <taxon>Tetraparma</taxon>
    </lineage>
</organism>
<evidence type="ECO:0000313" key="9">
    <source>
        <dbReference type="Proteomes" id="UP001165060"/>
    </source>
</evidence>
<accession>A0ABQ6MKJ0</accession>
<evidence type="ECO:0000256" key="7">
    <source>
        <dbReference type="RuleBase" id="RU364114"/>
    </source>
</evidence>
<dbReference type="Pfam" id="PF02636">
    <property type="entry name" value="Methyltransf_28"/>
    <property type="match status" value="1"/>
</dbReference>
<sequence length="301" mass="32000">YLSSGRAEDFGGLPVHWHSSLNEVPAAGDENPTEYIIAQELLDALPVFAFQCGEGGVWRERMVAANPAFDPASCDPADPESPRPLQIVLAPAPTPALTTLLRNLNAEGREQSEPHTAAGAVLEVCPEACKLGQDIAARVDEHGGAALIVDYGSDGRTGDTLRAFKGHELADILEKPGEIDITADVDFAAVRDAAEGMLSDRGDAFLKKAEGEKSEHRFRPGSARVFGPVPQGSWLMSLGIVKRVEALIESDDVTVETANDLFEGMTKLVQGDQMGERFKVMSVVGGRAGKLDVAVGKPPGF</sequence>
<dbReference type="SUPFAM" id="SSF53335">
    <property type="entry name" value="S-adenosyl-L-methionine-dependent methyltransferases"/>
    <property type="match status" value="1"/>
</dbReference>
<keyword evidence="4 7" id="KW-0808">Transferase</keyword>